<dbReference type="RefSeq" id="XP_028154180.1">
    <property type="nucleotide sequence ID" value="XM_028298379.1"/>
</dbReference>
<reference evidence="2" key="1">
    <citation type="submission" date="2025-08" db="UniProtKB">
        <authorList>
            <consortium name="RefSeq"/>
        </authorList>
    </citation>
    <scope>IDENTIFICATION</scope>
    <source>
        <tissue evidence="2">Whole insect</tissue>
    </source>
</reference>
<gene>
    <name evidence="2" type="primary">LOC114347706</name>
</gene>
<dbReference type="AlphaFoldDB" id="A0A6P7HEJ3"/>
<feature type="region of interest" description="Disordered" evidence="1">
    <location>
        <begin position="86"/>
        <end position="166"/>
    </location>
</feature>
<sequence>MGTTKQTAQTTTDSLVMKILTDTMDIGIMRDKDIQTILIKIDMNRIEMDIINPYRYNGRRDNEGQRYTNNFHQNRYEQNINGYQQNRFQNNGRNYNNQPYQPNAGRENFNRGNQYNNNNGQERERNREINNLSLIREGEDEQGHQEMDNVEVESNRAGPPFQEGTH</sequence>
<proteinExistence type="predicted"/>
<name>A0A6P7HEJ3_DIAVI</name>
<evidence type="ECO:0000313" key="2">
    <source>
        <dbReference type="RefSeq" id="XP_028154180.1"/>
    </source>
</evidence>
<protein>
    <submittedName>
        <fullName evidence="2">GATA zinc finger domain-containing protein 14-like</fullName>
    </submittedName>
</protein>
<evidence type="ECO:0000256" key="1">
    <source>
        <dbReference type="SAM" id="MobiDB-lite"/>
    </source>
</evidence>
<dbReference type="InParanoid" id="A0A6P7HEJ3"/>
<organism evidence="2">
    <name type="scientific">Diabrotica virgifera virgifera</name>
    <name type="common">western corn rootworm</name>
    <dbReference type="NCBI Taxonomy" id="50390"/>
    <lineage>
        <taxon>Eukaryota</taxon>
        <taxon>Metazoa</taxon>
        <taxon>Ecdysozoa</taxon>
        <taxon>Arthropoda</taxon>
        <taxon>Hexapoda</taxon>
        <taxon>Insecta</taxon>
        <taxon>Pterygota</taxon>
        <taxon>Neoptera</taxon>
        <taxon>Endopterygota</taxon>
        <taxon>Coleoptera</taxon>
        <taxon>Polyphaga</taxon>
        <taxon>Cucujiformia</taxon>
        <taxon>Chrysomeloidea</taxon>
        <taxon>Chrysomelidae</taxon>
        <taxon>Galerucinae</taxon>
        <taxon>Diabroticina</taxon>
        <taxon>Diabroticites</taxon>
        <taxon>Diabrotica</taxon>
    </lineage>
</organism>
<accession>A0A6P7HEJ3</accession>
<feature type="compositionally biased region" description="Low complexity" evidence="1">
    <location>
        <begin position="86"/>
        <end position="120"/>
    </location>
</feature>